<dbReference type="Proteomes" id="UP000051461">
    <property type="component" value="Unassembled WGS sequence"/>
</dbReference>
<keyword evidence="3" id="KW-1185">Reference proteome</keyword>
<dbReference type="Gene3D" id="1.20.1500.10">
    <property type="entry name" value="YheA/YmcA-like"/>
    <property type="match status" value="1"/>
</dbReference>
<evidence type="ECO:0000313" key="2">
    <source>
        <dbReference type="EMBL" id="KRK40384.1"/>
    </source>
</evidence>
<name>A0A0R1H1L3_9LACO</name>
<dbReference type="InterPro" id="IPR010368">
    <property type="entry name" value="Com_YlbF"/>
</dbReference>
<dbReference type="AlphaFoldDB" id="A0A0R1H1L3"/>
<comment type="caution">
    <text evidence="2">The sequence shown here is derived from an EMBL/GenBank/DDBJ whole genome shotgun (WGS) entry which is preliminary data.</text>
</comment>
<proteinExistence type="inferred from homology"/>
<organism evidence="2 3">
    <name type="scientific">Loigolactobacillus bifermentans DSM 20003</name>
    <dbReference type="NCBI Taxonomy" id="1423726"/>
    <lineage>
        <taxon>Bacteria</taxon>
        <taxon>Bacillati</taxon>
        <taxon>Bacillota</taxon>
        <taxon>Bacilli</taxon>
        <taxon>Lactobacillales</taxon>
        <taxon>Lactobacillaceae</taxon>
        <taxon>Loigolactobacillus</taxon>
    </lineage>
</organism>
<dbReference type="SUPFAM" id="SSF158622">
    <property type="entry name" value="YheA/YmcA-like"/>
    <property type="match status" value="1"/>
</dbReference>
<dbReference type="EMBL" id="AZDA01000015">
    <property type="protein sequence ID" value="KRK40384.1"/>
    <property type="molecule type" value="Genomic_DNA"/>
</dbReference>
<dbReference type="STRING" id="1423726.FC07_GL000942"/>
<dbReference type="Pfam" id="PF06133">
    <property type="entry name" value="Com_YlbF"/>
    <property type="match status" value="1"/>
</dbReference>
<evidence type="ECO:0000256" key="1">
    <source>
        <dbReference type="HAMAP-Rule" id="MF_01526"/>
    </source>
</evidence>
<comment type="similarity">
    <text evidence="1">Belongs to the UPF0342 family.</text>
</comment>
<sequence length="112" mass="12843">MAIQDTAEQLQQELRQTEEFMALQAAYGAMKQNELAFALFKNFQEMNFSLQQKQMQGQEISEDEIKKAQDLAEKIGNYPEVRTLMEKEQALSHLIDELNKTITGPVQGLYAD</sequence>
<accession>A0A0R1H1L3</accession>
<reference evidence="2 3" key="1">
    <citation type="journal article" date="2015" name="Genome Announc.">
        <title>Expanding the biotechnology potential of lactobacilli through comparative genomics of 213 strains and associated genera.</title>
        <authorList>
            <person name="Sun Z."/>
            <person name="Harris H.M."/>
            <person name="McCann A."/>
            <person name="Guo C."/>
            <person name="Argimon S."/>
            <person name="Zhang W."/>
            <person name="Yang X."/>
            <person name="Jeffery I.B."/>
            <person name="Cooney J.C."/>
            <person name="Kagawa T.F."/>
            <person name="Liu W."/>
            <person name="Song Y."/>
            <person name="Salvetti E."/>
            <person name="Wrobel A."/>
            <person name="Rasinkangas P."/>
            <person name="Parkhill J."/>
            <person name="Rea M.C."/>
            <person name="O'Sullivan O."/>
            <person name="Ritari J."/>
            <person name="Douillard F.P."/>
            <person name="Paul Ross R."/>
            <person name="Yang R."/>
            <person name="Briner A.E."/>
            <person name="Felis G.E."/>
            <person name="de Vos W.M."/>
            <person name="Barrangou R."/>
            <person name="Klaenhammer T.R."/>
            <person name="Caufield P.W."/>
            <person name="Cui Y."/>
            <person name="Zhang H."/>
            <person name="O'Toole P.W."/>
        </authorList>
    </citation>
    <scope>NUCLEOTIDE SEQUENCE [LARGE SCALE GENOMIC DNA]</scope>
    <source>
        <strain evidence="2 3">DSM 20003</strain>
    </source>
</reference>
<dbReference type="HAMAP" id="MF_01526">
    <property type="entry name" value="UPF0342"/>
    <property type="match status" value="1"/>
</dbReference>
<evidence type="ECO:0000313" key="3">
    <source>
        <dbReference type="Proteomes" id="UP000051461"/>
    </source>
</evidence>
<protein>
    <recommendedName>
        <fullName evidence="1">UPF0342 protein FC07_GL000942</fullName>
    </recommendedName>
</protein>
<gene>
    <name evidence="2" type="ORF">FC07_GL000942</name>
</gene>
<dbReference type="InterPro" id="IPR023378">
    <property type="entry name" value="YheA/YmcA-like_dom_sf"/>
</dbReference>
<dbReference type="PATRIC" id="fig|1423726.3.peg.973"/>